<evidence type="ECO:0000313" key="9">
    <source>
        <dbReference type="EMBL" id="WLD59625.1"/>
    </source>
</evidence>
<evidence type="ECO:0000256" key="1">
    <source>
        <dbReference type="ARBA" id="ARBA00004651"/>
    </source>
</evidence>
<dbReference type="EMBL" id="CP101717">
    <property type="protein sequence ID" value="WLD59625.1"/>
    <property type="molecule type" value="Genomic_DNA"/>
</dbReference>
<dbReference type="PANTHER" id="PTHR30269">
    <property type="entry name" value="TRANSMEMBRANE PROTEIN YFCA"/>
    <property type="match status" value="1"/>
</dbReference>
<keyword evidence="5 8" id="KW-0812">Transmembrane</keyword>
<keyword evidence="7 8" id="KW-0472">Membrane</keyword>
<evidence type="ECO:0000256" key="3">
    <source>
        <dbReference type="ARBA" id="ARBA00022448"/>
    </source>
</evidence>
<evidence type="ECO:0000256" key="2">
    <source>
        <dbReference type="ARBA" id="ARBA00009142"/>
    </source>
</evidence>
<gene>
    <name evidence="9" type="ORF">NFC81_07530</name>
</gene>
<accession>A0AB38YL41</accession>
<feature type="transmembrane region" description="Helical" evidence="8">
    <location>
        <begin position="231"/>
        <end position="249"/>
    </location>
</feature>
<dbReference type="InterPro" id="IPR052017">
    <property type="entry name" value="TSUP"/>
</dbReference>
<feature type="transmembrane region" description="Helical" evidence="8">
    <location>
        <begin position="103"/>
        <end position="121"/>
    </location>
</feature>
<dbReference type="GO" id="GO:0005886">
    <property type="term" value="C:plasma membrane"/>
    <property type="evidence" value="ECO:0007669"/>
    <property type="project" value="UniProtKB-SubCell"/>
</dbReference>
<comment type="similarity">
    <text evidence="2 8">Belongs to the 4-toluene sulfonate uptake permease (TSUP) (TC 2.A.102) family.</text>
</comment>
<reference evidence="9" key="1">
    <citation type="submission" date="2022-07" db="EMBL/GenBank/DDBJ databases">
        <title>Complete genome sequence of Salinispirillum sp. LH10-3-1 capable of multiple carbohydrate inversion isolated from a soda lake.</title>
        <authorList>
            <person name="Liu J."/>
            <person name="Zhai Y."/>
            <person name="Zhang H."/>
            <person name="Yang H."/>
            <person name="Qu J."/>
            <person name="Li J."/>
        </authorList>
    </citation>
    <scope>NUCLEOTIDE SEQUENCE</scope>
    <source>
        <strain evidence="9">LH 10-3-1</strain>
    </source>
</reference>
<sequence>METLFSPEVLVALFFVAMVAGFIDTLAGGGGLIVLPALLLAQVPPIAALATNKLQGSFGTLTSSFRMLRSGLVTWQQVKWLFLASVIGSAVGTILVQMVDVRVLDVIIPVVLVSVAIYYLVAPKAQDNAPPKMSEETYRVTMAPGIGFYDGFFGPGTGSLFAFSRNVLRAENLIQATAKAKLMNFASNIVSLLIFAFSGHIIWLLGLVMIGGQMIGAWAGSHMIIGGKISWIRPLIVIMCIGMAARYVWTTFL</sequence>
<feature type="transmembrane region" description="Helical" evidence="8">
    <location>
        <begin position="12"/>
        <end position="35"/>
    </location>
</feature>
<protein>
    <recommendedName>
        <fullName evidence="8">Probable membrane transporter protein</fullName>
    </recommendedName>
</protein>
<dbReference type="PANTHER" id="PTHR30269:SF0">
    <property type="entry name" value="MEMBRANE TRANSPORTER PROTEIN YFCA-RELATED"/>
    <property type="match status" value="1"/>
</dbReference>
<dbReference type="AlphaFoldDB" id="A0AB38YL41"/>
<comment type="subcellular location">
    <subcellularLocation>
        <location evidence="1 8">Cell membrane</location>
        <topology evidence="1 8">Multi-pass membrane protein</topology>
    </subcellularLocation>
</comment>
<evidence type="ECO:0000256" key="5">
    <source>
        <dbReference type="ARBA" id="ARBA00022692"/>
    </source>
</evidence>
<organism evidence="9">
    <name type="scientific">Salinispirillum sp. LH 10-3-1</name>
    <dbReference type="NCBI Taxonomy" id="2952525"/>
    <lineage>
        <taxon>Bacteria</taxon>
        <taxon>Pseudomonadati</taxon>
        <taxon>Pseudomonadota</taxon>
        <taxon>Gammaproteobacteria</taxon>
        <taxon>Oceanospirillales</taxon>
        <taxon>Saccharospirillaceae</taxon>
        <taxon>Salinispirillum</taxon>
    </lineage>
</organism>
<feature type="transmembrane region" description="Helical" evidence="8">
    <location>
        <begin position="78"/>
        <end position="96"/>
    </location>
</feature>
<name>A0AB38YL41_9GAMM</name>
<evidence type="ECO:0000256" key="6">
    <source>
        <dbReference type="ARBA" id="ARBA00022989"/>
    </source>
</evidence>
<keyword evidence="4 8" id="KW-1003">Cell membrane</keyword>
<evidence type="ECO:0000256" key="8">
    <source>
        <dbReference type="RuleBase" id="RU363041"/>
    </source>
</evidence>
<evidence type="ECO:0000256" key="4">
    <source>
        <dbReference type="ARBA" id="ARBA00022475"/>
    </source>
</evidence>
<keyword evidence="3" id="KW-0813">Transport</keyword>
<dbReference type="Pfam" id="PF01925">
    <property type="entry name" value="TauE"/>
    <property type="match status" value="1"/>
</dbReference>
<proteinExistence type="inferred from homology"/>
<evidence type="ECO:0000256" key="7">
    <source>
        <dbReference type="ARBA" id="ARBA00023136"/>
    </source>
</evidence>
<dbReference type="RefSeq" id="WP_304996917.1">
    <property type="nucleotide sequence ID" value="NZ_CP101717.1"/>
</dbReference>
<keyword evidence="6 8" id="KW-1133">Transmembrane helix</keyword>
<dbReference type="InterPro" id="IPR002781">
    <property type="entry name" value="TM_pro_TauE-like"/>
</dbReference>
<feature type="transmembrane region" description="Helical" evidence="8">
    <location>
        <begin position="189"/>
        <end position="210"/>
    </location>
</feature>